<evidence type="ECO:0000313" key="2">
    <source>
        <dbReference type="Proteomes" id="UP000005442"/>
    </source>
</evidence>
<sequence>MYLHSRTRRWLSVLRKAEVNTRLAVDQIRQLAEARKQYGDRVRALNEQDKRVLILEASDSIALTLESQPPAPGSWLAETLHAVIDAYGGLSYGDDFIGSIDNLRVAIEAAIPPLAERVTEPDTSIDDLVSELERAMLVSLLVTLTSHNVLVEKVSDWEQPHRRFMQGGNVPGDVGHYFEVRTFTYVDGPGSGLVHMQELISAIDAGTLMWVGGTGREELDNYPEVQAVAYAQWFTYVFALWEEQFRGRIAACFNQIGEARIRGSDILIDYFGDIRLIRNDFVHNKGICKESANLRFLDWGLVRGQPIEINAAQMMSLIELFPRNELRTAPTPQPPGDAQRVPGKVHPQLLEDVQERAQDLGLNDHQLLDAALRVWLA</sequence>
<proteinExistence type="predicted"/>
<dbReference type="eggNOG" id="ENOG5031XSH">
    <property type="taxonomic scope" value="Bacteria"/>
</dbReference>
<evidence type="ECO:0000313" key="1">
    <source>
        <dbReference type="EMBL" id="AEV73436.1"/>
    </source>
</evidence>
<organism evidence="1 2">
    <name type="scientific">Mycolicibacterium rhodesiae (strain NBB3)</name>
    <name type="common">Mycobacterium rhodesiae</name>
    <dbReference type="NCBI Taxonomy" id="710685"/>
    <lineage>
        <taxon>Bacteria</taxon>
        <taxon>Bacillati</taxon>
        <taxon>Actinomycetota</taxon>
        <taxon>Actinomycetes</taxon>
        <taxon>Mycobacteriales</taxon>
        <taxon>Mycobacteriaceae</taxon>
        <taxon>Mycolicibacterium</taxon>
    </lineage>
</organism>
<dbReference type="KEGG" id="mrh:MycrhN_2869"/>
<name>G8RJ66_MYCRN</name>
<gene>
    <name evidence="1" type="ordered locus">MycrhN_2869</name>
</gene>
<reference evidence="1 2" key="1">
    <citation type="submission" date="2011-12" db="EMBL/GenBank/DDBJ databases">
        <title>Complete sequence of Mycobacterium rhodesiae NBB3.</title>
        <authorList>
            <consortium name="US DOE Joint Genome Institute"/>
            <person name="Lucas S."/>
            <person name="Han J."/>
            <person name="Lapidus A."/>
            <person name="Cheng J.-F."/>
            <person name="Goodwin L."/>
            <person name="Pitluck S."/>
            <person name="Peters L."/>
            <person name="Mikhailova N."/>
            <person name="Gu W."/>
            <person name="Detter J.C."/>
            <person name="Han C."/>
            <person name="Tapia R."/>
            <person name="Land M."/>
            <person name="Hauser L."/>
            <person name="Kyrpides N."/>
            <person name="Ivanova N."/>
            <person name="Pagani I."/>
            <person name="Mattes T."/>
            <person name="Holmes A."/>
            <person name="Rutledge P."/>
            <person name="Paulsen I."/>
            <person name="Coleman N."/>
            <person name="Woyke T."/>
        </authorList>
    </citation>
    <scope>NUCLEOTIDE SEQUENCE [LARGE SCALE GENOMIC DNA]</scope>
    <source>
        <strain evidence="1 2">NBB3</strain>
    </source>
</reference>
<dbReference type="AlphaFoldDB" id="G8RJ66"/>
<protein>
    <submittedName>
        <fullName evidence="1">Uncharacterized protein</fullName>
    </submittedName>
</protein>
<accession>G8RJ66</accession>
<dbReference type="PATRIC" id="fig|710685.3.peg.2860"/>
<dbReference type="RefSeq" id="WP_014211245.1">
    <property type="nucleotide sequence ID" value="NC_016604.1"/>
</dbReference>
<dbReference type="Proteomes" id="UP000005442">
    <property type="component" value="Chromosome"/>
</dbReference>
<dbReference type="EMBL" id="CP003169">
    <property type="protein sequence ID" value="AEV73436.1"/>
    <property type="molecule type" value="Genomic_DNA"/>
</dbReference>
<dbReference type="HOGENOM" id="CLU_062207_0_0_11"/>
<keyword evidence="2" id="KW-1185">Reference proteome</keyword>